<dbReference type="Proteomes" id="UP001615550">
    <property type="component" value="Unassembled WGS sequence"/>
</dbReference>
<dbReference type="InterPro" id="IPR002725">
    <property type="entry name" value="YgjP-like_metallopeptidase"/>
</dbReference>
<keyword evidence="3" id="KW-1185">Reference proteome</keyword>
<proteinExistence type="predicted"/>
<dbReference type="CDD" id="cd07344">
    <property type="entry name" value="M48_yhfN_like"/>
    <property type="match status" value="1"/>
</dbReference>
<evidence type="ECO:0000313" key="2">
    <source>
        <dbReference type="EMBL" id="MFJ1268897.1"/>
    </source>
</evidence>
<protein>
    <submittedName>
        <fullName evidence="2">M48 family metallopeptidase</fullName>
    </submittedName>
</protein>
<dbReference type="PANTHER" id="PTHR30399:SF1">
    <property type="entry name" value="UTP PYROPHOSPHATASE"/>
    <property type="match status" value="1"/>
</dbReference>
<evidence type="ECO:0000313" key="3">
    <source>
        <dbReference type="Proteomes" id="UP001615550"/>
    </source>
</evidence>
<gene>
    <name evidence="2" type="ORF">ACD661_10045</name>
</gene>
<organism evidence="2 3">
    <name type="scientific">Legionella lytica</name>
    <dbReference type="NCBI Taxonomy" id="96232"/>
    <lineage>
        <taxon>Bacteria</taxon>
        <taxon>Pseudomonadati</taxon>
        <taxon>Pseudomonadota</taxon>
        <taxon>Gammaproteobacteria</taxon>
        <taxon>Legionellales</taxon>
        <taxon>Legionellaceae</taxon>
        <taxon>Legionella</taxon>
    </lineage>
</organism>
<sequence>MIIELDGISIEVTRKPIKNMTLRIYPPDGLVRVSAPLKYSERLIRKTLEEKKAWIHEHRERMRHRAPLESLPLRTGTTIPFMGKNYLLIIEEHHGPNQVQLQDELIHCYTQVGSSPAQIQALVDAWYKRQMQLLLPRLIMHWETIVGVKTKQWGIKKMKTRWGSCNPHAARIWLNLTLIKKPQICLEYVLVHELVHMLEPSHNKRFYSFMNQFMPHWREHQHLLEGR</sequence>
<feature type="domain" description="YgjP-like metallopeptidase" evidence="1">
    <location>
        <begin position="19"/>
        <end position="225"/>
    </location>
</feature>
<dbReference type="InterPro" id="IPR053136">
    <property type="entry name" value="UTP_pyrophosphatase-like"/>
</dbReference>
<dbReference type="PANTHER" id="PTHR30399">
    <property type="entry name" value="UNCHARACTERIZED PROTEIN YGJP"/>
    <property type="match status" value="1"/>
</dbReference>
<name>A0ABW8D857_9GAMM</name>
<dbReference type="RefSeq" id="WP_400187723.1">
    <property type="nucleotide sequence ID" value="NZ_JBGORX010000003.1"/>
</dbReference>
<dbReference type="Pfam" id="PF01863">
    <property type="entry name" value="YgjP-like"/>
    <property type="match status" value="1"/>
</dbReference>
<reference evidence="2 3" key="1">
    <citation type="submission" date="2024-08" db="EMBL/GenBank/DDBJ databases">
        <title>Draft Genome Sequence of Legionella lytica strain DSB2004, Isolated From a Fire Sprinkler System.</title>
        <authorList>
            <person name="Everhart A.D."/>
            <person name="Kidane D.T."/>
            <person name="Farone A.L."/>
            <person name="Farone M.B."/>
        </authorList>
    </citation>
    <scope>NUCLEOTIDE SEQUENCE [LARGE SCALE GENOMIC DNA]</scope>
    <source>
        <strain evidence="2 3">DSB2004</strain>
    </source>
</reference>
<comment type="caution">
    <text evidence="2">The sequence shown here is derived from an EMBL/GenBank/DDBJ whole genome shotgun (WGS) entry which is preliminary data.</text>
</comment>
<accession>A0ABW8D857</accession>
<evidence type="ECO:0000259" key="1">
    <source>
        <dbReference type="Pfam" id="PF01863"/>
    </source>
</evidence>
<dbReference type="Gene3D" id="3.30.2010.10">
    <property type="entry name" value="Metalloproteases ('zincins'), catalytic domain"/>
    <property type="match status" value="1"/>
</dbReference>
<dbReference type="EMBL" id="JBGORX010000003">
    <property type="protein sequence ID" value="MFJ1268897.1"/>
    <property type="molecule type" value="Genomic_DNA"/>
</dbReference>